<dbReference type="EC" id="3.2.2.21" evidence="2"/>
<feature type="domain" description="HhH-GPD" evidence="5">
    <location>
        <begin position="38"/>
        <end position="190"/>
    </location>
</feature>
<sequence>MLRLTRSDPALRLVWQRLGDPSSWSRPAGLETLVRIILEQKVSLRSAEAVFLRLREASGGRITGQSLSSVRSETMVRCGVSRQKQRYLQAIASEVVENRLRLDELKLQGDKAVRERLTNLLGVGNWSADVYLMSALDRPDILPTGDLGLLKGIEELDGGNYPDFDAVIERAEVWRPYRSTATRLIWALYLDNRGWGG</sequence>
<evidence type="ECO:0000259" key="5">
    <source>
        <dbReference type="SMART" id="SM00478"/>
    </source>
</evidence>
<keyword evidence="7" id="KW-1185">Reference proteome</keyword>
<dbReference type="EMBL" id="JAJKFW010000014">
    <property type="protein sequence ID" value="MCC9641936.1"/>
    <property type="molecule type" value="Genomic_DNA"/>
</dbReference>
<dbReference type="Proteomes" id="UP001430306">
    <property type="component" value="Unassembled WGS sequence"/>
</dbReference>
<dbReference type="SUPFAM" id="SSF48150">
    <property type="entry name" value="DNA-glycosylase"/>
    <property type="match status" value="1"/>
</dbReference>
<dbReference type="InterPro" id="IPR003265">
    <property type="entry name" value="HhH-GPD_domain"/>
</dbReference>
<comment type="caution">
    <text evidence="6">The sequence shown here is derived from an EMBL/GenBank/DDBJ whole genome shotgun (WGS) entry which is preliminary data.</text>
</comment>
<dbReference type="PANTHER" id="PTHR43003:SF5">
    <property type="entry name" value="DNA-3-METHYLADENINE GLYCOSYLASE"/>
    <property type="match status" value="1"/>
</dbReference>
<dbReference type="Pfam" id="PF00730">
    <property type="entry name" value="HhH-GPD"/>
    <property type="match status" value="1"/>
</dbReference>
<dbReference type="SMART" id="SM00478">
    <property type="entry name" value="ENDO3c"/>
    <property type="match status" value="1"/>
</dbReference>
<dbReference type="PANTHER" id="PTHR43003">
    <property type="entry name" value="DNA-3-METHYLADENINE GLYCOSYLASE"/>
    <property type="match status" value="1"/>
</dbReference>
<keyword evidence="3" id="KW-0227">DNA damage</keyword>
<dbReference type="Gene3D" id="1.10.1670.40">
    <property type="match status" value="1"/>
</dbReference>
<evidence type="ECO:0000256" key="1">
    <source>
        <dbReference type="ARBA" id="ARBA00000086"/>
    </source>
</evidence>
<evidence type="ECO:0000256" key="4">
    <source>
        <dbReference type="ARBA" id="ARBA00023204"/>
    </source>
</evidence>
<accession>A0ABS8NHH5</accession>
<evidence type="ECO:0000256" key="2">
    <source>
        <dbReference type="ARBA" id="ARBA00012000"/>
    </source>
</evidence>
<dbReference type="InterPro" id="IPR011257">
    <property type="entry name" value="DNA_glycosylase"/>
</dbReference>
<evidence type="ECO:0000313" key="6">
    <source>
        <dbReference type="EMBL" id="MCC9641936.1"/>
    </source>
</evidence>
<gene>
    <name evidence="6" type="ORF">LOC71_06590</name>
</gene>
<evidence type="ECO:0000313" key="7">
    <source>
        <dbReference type="Proteomes" id="UP001430306"/>
    </source>
</evidence>
<name>A0ABS8NHH5_9BACT</name>
<dbReference type="CDD" id="cd00056">
    <property type="entry name" value="ENDO3c"/>
    <property type="match status" value="1"/>
</dbReference>
<keyword evidence="4" id="KW-0234">DNA repair</keyword>
<protein>
    <recommendedName>
        <fullName evidence="2">DNA-3-methyladenine glycosylase II</fullName>
        <ecNumber evidence="2">3.2.2.21</ecNumber>
    </recommendedName>
</protein>
<dbReference type="InterPro" id="IPR051912">
    <property type="entry name" value="Alkylbase_DNA_Glycosylase/TA"/>
</dbReference>
<reference evidence="6" key="1">
    <citation type="submission" date="2021-11" db="EMBL/GenBank/DDBJ databases">
        <title>Genome sequence.</title>
        <authorList>
            <person name="Sun Q."/>
        </authorList>
    </citation>
    <scope>NUCLEOTIDE SEQUENCE</scope>
    <source>
        <strain evidence="6">JC740</strain>
    </source>
</reference>
<proteinExistence type="predicted"/>
<comment type="catalytic activity">
    <reaction evidence="1">
        <text>Hydrolysis of alkylated DNA, releasing 3-methyladenine, 3-methylguanine, 7-methylguanine and 7-methyladenine.</text>
        <dbReference type="EC" id="3.2.2.21"/>
    </reaction>
</comment>
<dbReference type="Gene3D" id="1.10.340.30">
    <property type="entry name" value="Hypothetical protein, domain 2"/>
    <property type="match status" value="1"/>
</dbReference>
<organism evidence="6 7">
    <name type="scientific">Rhodopirellula halodulae</name>
    <dbReference type="NCBI Taxonomy" id="2894198"/>
    <lineage>
        <taxon>Bacteria</taxon>
        <taxon>Pseudomonadati</taxon>
        <taxon>Planctomycetota</taxon>
        <taxon>Planctomycetia</taxon>
        <taxon>Pirellulales</taxon>
        <taxon>Pirellulaceae</taxon>
        <taxon>Rhodopirellula</taxon>
    </lineage>
</organism>
<evidence type="ECO:0000256" key="3">
    <source>
        <dbReference type="ARBA" id="ARBA00022763"/>
    </source>
</evidence>